<accession>A0A2P2M5G6</accession>
<evidence type="ECO:0000313" key="1">
    <source>
        <dbReference type="EMBL" id="MBX25457.1"/>
    </source>
</evidence>
<proteinExistence type="predicted"/>
<sequence length="56" mass="6318">MRQSLQSKSVREQISKRLPSGKEGFINTERLGLLHVKNTKGLHPSKTIFDTKARAV</sequence>
<name>A0A2P2M5G6_RHIMU</name>
<dbReference type="EMBL" id="GGEC01044973">
    <property type="protein sequence ID" value="MBX25457.1"/>
    <property type="molecule type" value="Transcribed_RNA"/>
</dbReference>
<dbReference type="AlphaFoldDB" id="A0A2P2M5G6"/>
<reference evidence="1" key="1">
    <citation type="submission" date="2018-02" db="EMBL/GenBank/DDBJ databases">
        <title>Rhizophora mucronata_Transcriptome.</title>
        <authorList>
            <person name="Meera S.P."/>
            <person name="Sreeshan A."/>
            <person name="Augustine A."/>
        </authorList>
    </citation>
    <scope>NUCLEOTIDE SEQUENCE</scope>
    <source>
        <tissue evidence="1">Leaf</tissue>
    </source>
</reference>
<protein>
    <submittedName>
        <fullName evidence="1">Uncharacterized protein MANES_04G038500</fullName>
    </submittedName>
</protein>
<organism evidence="1">
    <name type="scientific">Rhizophora mucronata</name>
    <name type="common">Asiatic mangrove</name>
    <dbReference type="NCBI Taxonomy" id="61149"/>
    <lineage>
        <taxon>Eukaryota</taxon>
        <taxon>Viridiplantae</taxon>
        <taxon>Streptophyta</taxon>
        <taxon>Embryophyta</taxon>
        <taxon>Tracheophyta</taxon>
        <taxon>Spermatophyta</taxon>
        <taxon>Magnoliopsida</taxon>
        <taxon>eudicotyledons</taxon>
        <taxon>Gunneridae</taxon>
        <taxon>Pentapetalae</taxon>
        <taxon>rosids</taxon>
        <taxon>fabids</taxon>
        <taxon>Malpighiales</taxon>
        <taxon>Rhizophoraceae</taxon>
        <taxon>Rhizophora</taxon>
    </lineage>
</organism>